<feature type="region of interest" description="Disordered" evidence="1">
    <location>
        <begin position="1"/>
        <end position="33"/>
    </location>
</feature>
<keyword evidence="3" id="KW-1185">Reference proteome</keyword>
<evidence type="ECO:0000313" key="3">
    <source>
        <dbReference type="Proteomes" id="UP000641386"/>
    </source>
</evidence>
<organism evidence="2 3">
    <name type="scientific">Streptomyces spiralis</name>
    <dbReference type="NCBI Taxonomy" id="66376"/>
    <lineage>
        <taxon>Bacteria</taxon>
        <taxon>Bacillati</taxon>
        <taxon>Actinomycetota</taxon>
        <taxon>Actinomycetes</taxon>
        <taxon>Kitasatosporales</taxon>
        <taxon>Streptomycetaceae</taxon>
        <taxon>Streptomyces</taxon>
    </lineage>
</organism>
<evidence type="ECO:0000313" key="2">
    <source>
        <dbReference type="EMBL" id="GHF08961.1"/>
    </source>
</evidence>
<dbReference type="EMBL" id="BNBC01000055">
    <property type="protein sequence ID" value="GHF08961.1"/>
    <property type="molecule type" value="Genomic_DNA"/>
</dbReference>
<dbReference type="AlphaFoldDB" id="A0A919AHE6"/>
<gene>
    <name evidence="2" type="ORF">GCM10014715_75990</name>
</gene>
<name>A0A919AHE6_9ACTN</name>
<accession>A0A919AHE6</accession>
<feature type="region of interest" description="Disordered" evidence="1">
    <location>
        <begin position="47"/>
        <end position="106"/>
    </location>
</feature>
<feature type="compositionally biased region" description="Basic and acidic residues" evidence="1">
    <location>
        <begin position="20"/>
        <end position="33"/>
    </location>
</feature>
<proteinExistence type="predicted"/>
<sequence length="106" mass="11184">MAQHDLAAYGDLVGTESEGDGLHGERLVDAGREVERSDHDVVGAVEAVTGKVHHAGETTRLAPAPEQRGDARPEQRAQEAAAGTAGTESRGRNGGCRQPRFRTARS</sequence>
<reference evidence="2" key="2">
    <citation type="submission" date="2020-09" db="EMBL/GenBank/DDBJ databases">
        <authorList>
            <person name="Sun Q."/>
            <person name="Ohkuma M."/>
        </authorList>
    </citation>
    <scope>NUCLEOTIDE SEQUENCE</scope>
    <source>
        <strain evidence="2">JCM 3302</strain>
    </source>
</reference>
<reference evidence="2" key="1">
    <citation type="journal article" date="2014" name="Int. J. Syst. Evol. Microbiol.">
        <title>Complete genome sequence of Corynebacterium casei LMG S-19264T (=DSM 44701T), isolated from a smear-ripened cheese.</title>
        <authorList>
            <consortium name="US DOE Joint Genome Institute (JGI-PGF)"/>
            <person name="Walter F."/>
            <person name="Albersmeier A."/>
            <person name="Kalinowski J."/>
            <person name="Ruckert C."/>
        </authorList>
    </citation>
    <scope>NUCLEOTIDE SEQUENCE</scope>
    <source>
        <strain evidence="2">JCM 3302</strain>
    </source>
</reference>
<feature type="compositionally biased region" description="Low complexity" evidence="1">
    <location>
        <begin position="78"/>
        <end position="88"/>
    </location>
</feature>
<comment type="caution">
    <text evidence="2">The sequence shown here is derived from an EMBL/GenBank/DDBJ whole genome shotgun (WGS) entry which is preliminary data.</text>
</comment>
<evidence type="ECO:0000256" key="1">
    <source>
        <dbReference type="SAM" id="MobiDB-lite"/>
    </source>
</evidence>
<dbReference type="Proteomes" id="UP000641386">
    <property type="component" value="Unassembled WGS sequence"/>
</dbReference>
<feature type="compositionally biased region" description="Basic and acidic residues" evidence="1">
    <location>
        <begin position="67"/>
        <end position="77"/>
    </location>
</feature>
<protein>
    <submittedName>
        <fullName evidence="2">Uncharacterized protein</fullName>
    </submittedName>
</protein>